<sequence>MSTKRTFSKFISAAVMVAALVVTDGWLSVLSGQPGFIATQAQARVGRPVTPGSVAGVARRTTRRTIRRTSMYVAALPAGCAKTSVGGAVVWRCGGAYYQSAGGRYVVVNVD</sequence>
<accession>A0A2K9Z355</accession>
<evidence type="ECO:0000313" key="2">
    <source>
        <dbReference type="Proteomes" id="UP000238523"/>
    </source>
</evidence>
<organism evidence="1 2">
    <name type="scientific">Rhizobium leguminosarum</name>
    <dbReference type="NCBI Taxonomy" id="384"/>
    <lineage>
        <taxon>Bacteria</taxon>
        <taxon>Pseudomonadati</taxon>
        <taxon>Pseudomonadota</taxon>
        <taxon>Alphaproteobacteria</taxon>
        <taxon>Hyphomicrobiales</taxon>
        <taxon>Rhizobiaceae</taxon>
        <taxon>Rhizobium/Agrobacterium group</taxon>
        <taxon>Rhizobium</taxon>
    </lineage>
</organism>
<name>A0A2K9Z355_RHILE</name>
<reference evidence="1 2" key="1">
    <citation type="submission" date="2017-11" db="EMBL/GenBank/DDBJ databases">
        <title>Complete genome of Rhizobium leguminosarum Norway, an ineffective micro-symbiont.</title>
        <authorList>
            <person name="Hoffrichter A."/>
            <person name="Liang J."/>
            <person name="Brachmann A."/>
            <person name="Marin M."/>
        </authorList>
    </citation>
    <scope>NUCLEOTIDE SEQUENCE [LARGE SCALE GENOMIC DNA]</scope>
    <source>
        <strain evidence="1 2">Norway</strain>
    </source>
</reference>
<dbReference type="EMBL" id="CP025012">
    <property type="protein sequence ID" value="AUW42665.1"/>
    <property type="molecule type" value="Genomic_DNA"/>
</dbReference>
<proteinExistence type="predicted"/>
<dbReference type="RefSeq" id="WP_105006200.1">
    <property type="nucleotide sequence ID" value="NZ_CP025012.1"/>
</dbReference>
<dbReference type="Proteomes" id="UP000238523">
    <property type="component" value="Chromosome"/>
</dbReference>
<evidence type="ECO:0000313" key="1">
    <source>
        <dbReference type="EMBL" id="AUW42665.1"/>
    </source>
</evidence>
<gene>
    <name evidence="1" type="ORF">CUJ84_Chr002307</name>
</gene>
<dbReference type="AlphaFoldDB" id="A0A2K9Z355"/>
<protein>
    <submittedName>
        <fullName evidence="1">Uncharacterized protein</fullName>
    </submittedName>
</protein>